<evidence type="ECO:0000313" key="3">
    <source>
        <dbReference type="Proteomes" id="UP001501333"/>
    </source>
</evidence>
<reference evidence="3" key="1">
    <citation type="journal article" date="2019" name="Int. J. Syst. Evol. Microbiol.">
        <title>The Global Catalogue of Microorganisms (GCM) 10K type strain sequencing project: providing services to taxonomists for standard genome sequencing and annotation.</title>
        <authorList>
            <consortium name="The Broad Institute Genomics Platform"/>
            <consortium name="The Broad Institute Genome Sequencing Center for Infectious Disease"/>
            <person name="Wu L."/>
            <person name="Ma J."/>
        </authorList>
    </citation>
    <scope>NUCLEOTIDE SEQUENCE [LARGE SCALE GENOMIC DNA]</scope>
    <source>
        <strain evidence="3">JCM 17386</strain>
    </source>
</reference>
<proteinExistence type="predicted"/>
<dbReference type="RefSeq" id="WP_229354311.1">
    <property type="nucleotide sequence ID" value="NZ_BAABAO010000010.1"/>
</dbReference>
<comment type="caution">
    <text evidence="2">The sequence shown here is derived from an EMBL/GenBank/DDBJ whole genome shotgun (WGS) entry which is preliminary data.</text>
</comment>
<dbReference type="SUPFAM" id="SSF54373">
    <property type="entry name" value="FAD-linked reductases, C-terminal domain"/>
    <property type="match status" value="1"/>
</dbReference>
<dbReference type="InterPro" id="IPR036188">
    <property type="entry name" value="FAD/NAD-bd_sf"/>
</dbReference>
<dbReference type="PANTHER" id="PTHR13847">
    <property type="entry name" value="SARCOSINE DEHYDROGENASE-RELATED"/>
    <property type="match status" value="1"/>
</dbReference>
<protein>
    <submittedName>
        <fullName evidence="2">FAD-dependent oxidoreductase</fullName>
    </submittedName>
</protein>
<dbReference type="SUPFAM" id="SSF51971">
    <property type="entry name" value="Nucleotide-binding domain"/>
    <property type="match status" value="1"/>
</dbReference>
<dbReference type="EMBL" id="BAABAO010000010">
    <property type="protein sequence ID" value="GAA4132808.1"/>
    <property type="molecule type" value="Genomic_DNA"/>
</dbReference>
<keyword evidence="3" id="KW-1185">Reference proteome</keyword>
<dbReference type="InterPro" id="IPR006076">
    <property type="entry name" value="FAD-dep_OxRdtase"/>
</dbReference>
<organism evidence="2 3">
    <name type="scientific">Flavobacterium chungbukense</name>
    <dbReference type="NCBI Taxonomy" id="877464"/>
    <lineage>
        <taxon>Bacteria</taxon>
        <taxon>Pseudomonadati</taxon>
        <taxon>Bacteroidota</taxon>
        <taxon>Flavobacteriia</taxon>
        <taxon>Flavobacteriales</taxon>
        <taxon>Flavobacteriaceae</taxon>
        <taxon>Flavobacterium</taxon>
    </lineage>
</organism>
<name>A0ABP7Y9X5_9FLAO</name>
<gene>
    <name evidence="2" type="ORF">GCM10022250_25990</name>
</gene>
<evidence type="ECO:0000259" key="1">
    <source>
        <dbReference type="Pfam" id="PF01266"/>
    </source>
</evidence>
<sequence length="357" mass="40814">MLDYLIVGSGLAGISFAEVALKNNKSILLLDDKSQNSSRVAGGLYNPVILKRFSEVWNAKEHLVLMNEFYNQVEDKLQEKFNYKMPILRKFFSIEEQNNWFAASDKINLAPFLSTKLITKKYQGIDSPHDYGEVLHTGYVKTRQLLESYRAYLKENNLLLEESFHSSFLEILDSGIQYKNIKARHIIFAEGFGLHKNPYFNYLPLDGTKGELFLIKAPDLKLDLIVNTSVFILPVGGNLFKVGATYNWSDKTDLPTEEGKQELLERIREIITCDFEIIKHFAGVRPTVADRRPLIGTHEAYSSIHVLNGLGTRGVMLGPALAKMLYENIENGIPLDREADIKRFHKRYLKSLTPDRH</sequence>
<dbReference type="Proteomes" id="UP001501333">
    <property type="component" value="Unassembled WGS sequence"/>
</dbReference>
<dbReference type="Gene3D" id="3.50.50.60">
    <property type="entry name" value="FAD/NAD(P)-binding domain"/>
    <property type="match status" value="1"/>
</dbReference>
<feature type="domain" description="FAD dependent oxidoreductase" evidence="1">
    <location>
        <begin position="3"/>
        <end position="326"/>
    </location>
</feature>
<evidence type="ECO:0000313" key="2">
    <source>
        <dbReference type="EMBL" id="GAA4132808.1"/>
    </source>
</evidence>
<accession>A0ABP7Y9X5</accession>
<dbReference type="Pfam" id="PF01266">
    <property type="entry name" value="DAO"/>
    <property type="match status" value="1"/>
</dbReference>
<dbReference type="Gene3D" id="3.30.9.10">
    <property type="entry name" value="D-Amino Acid Oxidase, subunit A, domain 2"/>
    <property type="match status" value="1"/>
</dbReference>